<dbReference type="eggNOG" id="COG4137">
    <property type="taxonomic scope" value="Bacteria"/>
</dbReference>
<accession>A0A066TJT1</accession>
<name>A0A066TJT1_9NEIS</name>
<dbReference type="OrthoDB" id="9780793at2"/>
<comment type="caution">
    <text evidence="2">The sequence shown here is derived from an EMBL/GenBank/DDBJ whole genome shotgun (WGS) entry which is preliminary data.</text>
</comment>
<dbReference type="PANTHER" id="PTHR38034">
    <property type="entry name" value="INNER MEMBRANE PROTEIN YPJD"/>
    <property type="match status" value="1"/>
</dbReference>
<reference evidence="2 3" key="1">
    <citation type="submission" date="2014-03" db="EMBL/GenBank/DDBJ databases">
        <title>The genomes of two eusocial bee gut symbionts.</title>
        <authorList>
            <person name="Kwong W.K."/>
            <person name="Engel P."/>
            <person name="Koch H."/>
            <person name="Moran N.A."/>
        </authorList>
    </citation>
    <scope>NUCLEOTIDE SEQUENCE [LARGE SCALE GENOMIC DNA]</scope>
    <source>
        <strain evidence="3">wkB29</strain>
    </source>
</reference>
<evidence type="ECO:0000313" key="3">
    <source>
        <dbReference type="Proteomes" id="UP000027170"/>
    </source>
</evidence>
<protein>
    <submittedName>
        <fullName evidence="2">CcsA-related protein</fullName>
    </submittedName>
</protein>
<dbReference type="InterPro" id="IPR002541">
    <property type="entry name" value="Cyt_c_assembly"/>
</dbReference>
<feature type="domain" description="Cytochrome c assembly protein" evidence="1">
    <location>
        <begin position="39"/>
        <end position="265"/>
    </location>
</feature>
<dbReference type="GO" id="GO:0017004">
    <property type="term" value="P:cytochrome complex assembly"/>
    <property type="evidence" value="ECO:0007669"/>
    <property type="project" value="InterPro"/>
</dbReference>
<dbReference type="AlphaFoldDB" id="A0A066TJT1"/>
<dbReference type="RefSeq" id="WP_037407546.1">
    <property type="nucleotide sequence ID" value="NZ_JFZV01000006.1"/>
</dbReference>
<dbReference type="Pfam" id="PF01578">
    <property type="entry name" value="Cytochrom_C_asm"/>
    <property type="match status" value="1"/>
</dbReference>
<dbReference type="GO" id="GO:0020037">
    <property type="term" value="F:heme binding"/>
    <property type="evidence" value="ECO:0007669"/>
    <property type="project" value="InterPro"/>
</dbReference>
<sequence>MSLLLLVLILAYAVLSVLAWRFWQRHTDVAYPLRGEQLLLMLVLLLHTFVVWQPMLQQRVLLVGFGHALNLITWLMVLLYWVGSFRYRLQGLQLALFPCSAVVLLVAWLLPGQPTAYPMHNSAFMIHVLSALLAYALFGITTLLAGLMLVRNHYLHLRKTVPQQSFLPPLLAIEKLMFQGLQTGFVLLTIAAISGTVFSEAVFGEPARFNHKTVFGVLSWLIYLVILFRHHMQAWRGKKVAWWVIVSFVSLMLAYFGSKFVLEILF</sequence>
<gene>
    <name evidence="2" type="ORF">SALWKB29_1440</name>
</gene>
<proteinExistence type="predicted"/>
<keyword evidence="3" id="KW-1185">Reference proteome</keyword>
<dbReference type="InterPro" id="IPR052372">
    <property type="entry name" value="YpjD/HemX"/>
</dbReference>
<evidence type="ECO:0000313" key="2">
    <source>
        <dbReference type="EMBL" id="KDN14650.1"/>
    </source>
</evidence>
<dbReference type="Proteomes" id="UP000027170">
    <property type="component" value="Unassembled WGS sequence"/>
</dbReference>
<organism evidence="2 3">
    <name type="scientific">Snodgrassella communis</name>
    <dbReference type="NCBI Taxonomy" id="2946699"/>
    <lineage>
        <taxon>Bacteria</taxon>
        <taxon>Pseudomonadati</taxon>
        <taxon>Pseudomonadota</taxon>
        <taxon>Betaproteobacteria</taxon>
        <taxon>Neisseriales</taxon>
        <taxon>Neisseriaceae</taxon>
        <taxon>Snodgrassella</taxon>
    </lineage>
</organism>
<dbReference type="PANTHER" id="PTHR38034:SF1">
    <property type="entry name" value="INNER MEMBRANE PROTEIN YPJD"/>
    <property type="match status" value="1"/>
</dbReference>
<evidence type="ECO:0000259" key="1">
    <source>
        <dbReference type="Pfam" id="PF01578"/>
    </source>
</evidence>
<dbReference type="EMBL" id="JFZV01000006">
    <property type="protein sequence ID" value="KDN14650.1"/>
    <property type="molecule type" value="Genomic_DNA"/>
</dbReference>